<feature type="compositionally biased region" description="Acidic residues" evidence="1">
    <location>
        <begin position="70"/>
        <end position="85"/>
    </location>
</feature>
<accession>A0AA38HNY8</accession>
<gene>
    <name evidence="2" type="ORF">Zmor_027924</name>
</gene>
<comment type="caution">
    <text evidence="2">The sequence shown here is derived from an EMBL/GenBank/DDBJ whole genome shotgun (WGS) entry which is preliminary data.</text>
</comment>
<feature type="compositionally biased region" description="Polar residues" evidence="1">
    <location>
        <begin position="86"/>
        <end position="95"/>
    </location>
</feature>
<feature type="region of interest" description="Disordered" evidence="1">
    <location>
        <begin position="61"/>
        <end position="95"/>
    </location>
</feature>
<dbReference type="Proteomes" id="UP001168821">
    <property type="component" value="Unassembled WGS sequence"/>
</dbReference>
<name>A0AA38HNY8_9CUCU</name>
<evidence type="ECO:0000313" key="3">
    <source>
        <dbReference type="Proteomes" id="UP001168821"/>
    </source>
</evidence>
<evidence type="ECO:0000313" key="2">
    <source>
        <dbReference type="EMBL" id="KAJ3641415.1"/>
    </source>
</evidence>
<reference evidence="2" key="1">
    <citation type="journal article" date="2023" name="G3 (Bethesda)">
        <title>Whole genome assemblies of Zophobas morio and Tenebrio molitor.</title>
        <authorList>
            <person name="Kaur S."/>
            <person name="Stinson S.A."/>
            <person name="diCenzo G.C."/>
        </authorList>
    </citation>
    <scope>NUCLEOTIDE SEQUENCE</scope>
    <source>
        <strain evidence="2">QUZm001</strain>
    </source>
</reference>
<protein>
    <submittedName>
        <fullName evidence="2">Uncharacterized protein</fullName>
    </submittedName>
</protein>
<evidence type="ECO:0000256" key="1">
    <source>
        <dbReference type="SAM" id="MobiDB-lite"/>
    </source>
</evidence>
<dbReference type="AlphaFoldDB" id="A0AA38HNY8"/>
<sequence>MAVNNTQIRELCKFCKNPPVICRVVCQNCKQYAHISCSGFGKQKTNKTCCENQLLIEDSARPPAKGETIESSDEDEEFNDAEESPSESLRSQVRTLQEENSLLREKLRESEENMTLFQNEVIAE</sequence>
<organism evidence="2 3">
    <name type="scientific">Zophobas morio</name>
    <dbReference type="NCBI Taxonomy" id="2755281"/>
    <lineage>
        <taxon>Eukaryota</taxon>
        <taxon>Metazoa</taxon>
        <taxon>Ecdysozoa</taxon>
        <taxon>Arthropoda</taxon>
        <taxon>Hexapoda</taxon>
        <taxon>Insecta</taxon>
        <taxon>Pterygota</taxon>
        <taxon>Neoptera</taxon>
        <taxon>Endopterygota</taxon>
        <taxon>Coleoptera</taxon>
        <taxon>Polyphaga</taxon>
        <taxon>Cucujiformia</taxon>
        <taxon>Tenebrionidae</taxon>
        <taxon>Zophobas</taxon>
    </lineage>
</organism>
<dbReference type="EMBL" id="JALNTZ010000009">
    <property type="protein sequence ID" value="KAJ3641415.1"/>
    <property type="molecule type" value="Genomic_DNA"/>
</dbReference>
<proteinExistence type="predicted"/>
<keyword evidence="3" id="KW-1185">Reference proteome</keyword>